<evidence type="ECO:0000256" key="1">
    <source>
        <dbReference type="SAM" id="MobiDB-lite"/>
    </source>
</evidence>
<protein>
    <submittedName>
        <fullName evidence="2">Uncharacterized protein</fullName>
    </submittedName>
</protein>
<organism evidence="2 3">
    <name type="scientific">Daedalea quercina L-15889</name>
    <dbReference type="NCBI Taxonomy" id="1314783"/>
    <lineage>
        <taxon>Eukaryota</taxon>
        <taxon>Fungi</taxon>
        <taxon>Dikarya</taxon>
        <taxon>Basidiomycota</taxon>
        <taxon>Agaricomycotina</taxon>
        <taxon>Agaricomycetes</taxon>
        <taxon>Polyporales</taxon>
        <taxon>Fomitopsis</taxon>
    </lineage>
</organism>
<feature type="compositionally biased region" description="Pro residues" evidence="1">
    <location>
        <begin position="7"/>
        <end position="39"/>
    </location>
</feature>
<dbReference type="EMBL" id="KV429134">
    <property type="protein sequence ID" value="KZT64264.1"/>
    <property type="molecule type" value="Genomic_DNA"/>
</dbReference>
<evidence type="ECO:0000313" key="2">
    <source>
        <dbReference type="EMBL" id="KZT64264.1"/>
    </source>
</evidence>
<dbReference type="AlphaFoldDB" id="A0A165LD80"/>
<feature type="region of interest" description="Disordered" evidence="1">
    <location>
        <begin position="128"/>
        <end position="147"/>
    </location>
</feature>
<keyword evidence="3" id="KW-1185">Reference proteome</keyword>
<sequence>MVHGAPSPTPEPSPEPMFRPLSPPPHRPPPHPTCLNPPHPQHVLQPSVQDCLAAIHRGVALLQLIQLEHARRDVAAAEWRAHEVRITLSDLLMEGAQHLHLDMGVRPREQCNWDALVWHIINEHMPPPILEEDTSNDDGLENELSMS</sequence>
<reference evidence="2 3" key="1">
    <citation type="journal article" date="2016" name="Mol. Biol. Evol.">
        <title>Comparative Genomics of Early-Diverging Mushroom-Forming Fungi Provides Insights into the Origins of Lignocellulose Decay Capabilities.</title>
        <authorList>
            <person name="Nagy L.G."/>
            <person name="Riley R."/>
            <person name="Tritt A."/>
            <person name="Adam C."/>
            <person name="Daum C."/>
            <person name="Floudas D."/>
            <person name="Sun H."/>
            <person name="Yadav J.S."/>
            <person name="Pangilinan J."/>
            <person name="Larsson K.H."/>
            <person name="Matsuura K."/>
            <person name="Barry K."/>
            <person name="Labutti K."/>
            <person name="Kuo R."/>
            <person name="Ohm R.A."/>
            <person name="Bhattacharya S.S."/>
            <person name="Shirouzu T."/>
            <person name="Yoshinaga Y."/>
            <person name="Martin F.M."/>
            <person name="Grigoriev I.V."/>
            <person name="Hibbett D.S."/>
        </authorList>
    </citation>
    <scope>NUCLEOTIDE SEQUENCE [LARGE SCALE GENOMIC DNA]</scope>
    <source>
        <strain evidence="2 3">L-15889</strain>
    </source>
</reference>
<dbReference type="Proteomes" id="UP000076727">
    <property type="component" value="Unassembled WGS sequence"/>
</dbReference>
<feature type="region of interest" description="Disordered" evidence="1">
    <location>
        <begin position="1"/>
        <end position="39"/>
    </location>
</feature>
<gene>
    <name evidence="2" type="ORF">DAEQUDRAFT_769827</name>
</gene>
<evidence type="ECO:0000313" key="3">
    <source>
        <dbReference type="Proteomes" id="UP000076727"/>
    </source>
</evidence>
<accession>A0A165LD80</accession>
<name>A0A165LD80_9APHY</name>
<proteinExistence type="predicted"/>
<feature type="compositionally biased region" description="Acidic residues" evidence="1">
    <location>
        <begin position="130"/>
        <end position="141"/>
    </location>
</feature>